<sequence length="345" mass="39493">MFRKGNLHLIADKDLQAIPLLKLQDVFYESTHDRPGGSHIEAFLFFDPDRTGGRNFHREAPGFFTLPQLRKYECLMGDADDLAVEPFCDVSPRSSSVEEIILHASHASHADGILLQVMLSRCKVLKKFEFIHGSLGGYEGVMPRDILEAILPHANTLEDLYINLQDDPKKLCGSGLCPERFFMGTELRQMDALKKLTLGMQALTGTLTCRRSEPDESEWSWLPLSFIEAPRIIDCLPENLEYLKIHGCTKDILEQARELISVAGQRFKKLRYFGILFYDWMTPAVVLYDLGRGDHRQGEGDRVRNVTSRKYSEDLRQIYLELRGLSDVYTHPLYKYIDDPGSFEE</sequence>
<dbReference type="EMBL" id="CABFNS010000715">
    <property type="protein sequence ID" value="VUC24097.1"/>
    <property type="molecule type" value="Genomic_DNA"/>
</dbReference>
<evidence type="ECO:0000313" key="1">
    <source>
        <dbReference type="EMBL" id="VUC24097.1"/>
    </source>
</evidence>
<comment type="caution">
    <text evidence="1">The sequence shown here is derived from an EMBL/GenBank/DDBJ whole genome shotgun (WGS) entry which is preliminary data.</text>
</comment>
<evidence type="ECO:0000313" key="2">
    <source>
        <dbReference type="Proteomes" id="UP000766486"/>
    </source>
</evidence>
<accession>A0ABY6U1E9</accession>
<keyword evidence="2" id="KW-1185">Reference proteome</keyword>
<name>A0ABY6U1E9_BIOOC</name>
<proteinExistence type="predicted"/>
<protein>
    <submittedName>
        <fullName evidence="1">Uncharacterized protein</fullName>
    </submittedName>
</protein>
<reference evidence="1 2" key="1">
    <citation type="submission" date="2019-06" db="EMBL/GenBank/DDBJ databases">
        <authorList>
            <person name="Broberg M."/>
        </authorList>
    </citation>
    <scope>NUCLEOTIDE SEQUENCE [LARGE SCALE GENOMIC DNA]</scope>
</reference>
<gene>
    <name evidence="1" type="ORF">CLO192961_LOCUS132648</name>
</gene>
<dbReference type="Proteomes" id="UP000766486">
    <property type="component" value="Unassembled WGS sequence"/>
</dbReference>
<organism evidence="1 2">
    <name type="scientific">Bionectria ochroleuca</name>
    <name type="common">Gliocladium roseum</name>
    <dbReference type="NCBI Taxonomy" id="29856"/>
    <lineage>
        <taxon>Eukaryota</taxon>
        <taxon>Fungi</taxon>
        <taxon>Dikarya</taxon>
        <taxon>Ascomycota</taxon>
        <taxon>Pezizomycotina</taxon>
        <taxon>Sordariomycetes</taxon>
        <taxon>Hypocreomycetidae</taxon>
        <taxon>Hypocreales</taxon>
        <taxon>Bionectriaceae</taxon>
        <taxon>Clonostachys</taxon>
    </lineage>
</organism>